<dbReference type="CDD" id="cd00555">
    <property type="entry name" value="Maf"/>
    <property type="match status" value="1"/>
</dbReference>
<keyword evidence="6" id="KW-1185">Reference proteome</keyword>
<dbReference type="GO" id="GO:0046983">
    <property type="term" value="F:protein dimerization activity"/>
    <property type="evidence" value="ECO:0007669"/>
    <property type="project" value="InterPro"/>
</dbReference>
<evidence type="ECO:0000259" key="4">
    <source>
        <dbReference type="PROSITE" id="PS50888"/>
    </source>
</evidence>
<feature type="region of interest" description="Disordered" evidence="3">
    <location>
        <begin position="1"/>
        <end position="76"/>
    </location>
</feature>
<dbReference type="Pfam" id="PF02545">
    <property type="entry name" value="Maf"/>
    <property type="match status" value="1"/>
</dbReference>
<protein>
    <submittedName>
        <fullName evidence="5">Maf-like protein-domain-containing protein</fullName>
    </submittedName>
</protein>
<dbReference type="OrthoDB" id="10267058at2759"/>
<name>A0A5N7ADB4_9EURO</name>
<dbReference type="InterPro" id="IPR029001">
    <property type="entry name" value="ITPase-like_fam"/>
</dbReference>
<dbReference type="Pfam" id="PF00010">
    <property type="entry name" value="HLH"/>
    <property type="match status" value="1"/>
</dbReference>
<dbReference type="AlphaFoldDB" id="A0A5N7ADB4"/>
<evidence type="ECO:0000256" key="2">
    <source>
        <dbReference type="ARBA" id="ARBA00022801"/>
    </source>
</evidence>
<dbReference type="RefSeq" id="XP_031930237.1">
    <property type="nucleotide sequence ID" value="XM_032070037.1"/>
</dbReference>
<feature type="region of interest" description="Disordered" evidence="3">
    <location>
        <begin position="136"/>
        <end position="167"/>
    </location>
</feature>
<dbReference type="InterPro" id="IPR003697">
    <property type="entry name" value="Maf-like"/>
</dbReference>
<organism evidence="5 6">
    <name type="scientific">Aspergillus caelatus</name>
    <dbReference type="NCBI Taxonomy" id="61420"/>
    <lineage>
        <taxon>Eukaryota</taxon>
        <taxon>Fungi</taxon>
        <taxon>Dikarya</taxon>
        <taxon>Ascomycota</taxon>
        <taxon>Pezizomycotina</taxon>
        <taxon>Eurotiomycetes</taxon>
        <taxon>Eurotiomycetidae</taxon>
        <taxon>Eurotiales</taxon>
        <taxon>Aspergillaceae</taxon>
        <taxon>Aspergillus</taxon>
        <taxon>Aspergillus subgen. Circumdati</taxon>
    </lineage>
</organism>
<keyword evidence="2" id="KW-0378">Hydrolase</keyword>
<feature type="domain" description="BHLH" evidence="4">
    <location>
        <begin position="65"/>
        <end position="116"/>
    </location>
</feature>
<sequence>MPSAQPPASLASSSSETSCSPGPGIINTTDDRNDRSSSTPTASSSKHAGSSSAQDKEKPRLTEQEKKNNHIASEQKRRAAIREGFDRLTELVPGLEGQGRSESIVLRKTVDFIHMQLQERQELIAEIERRAALLSQSEPIDPPPAYDTTSNNPPARTPLPRPPPLSLPVLNELRGKRVILASQSPRRRQIMSHLGLPNLEVIPSNAEEDFPKTMEPFEYVLATATKKAQAVYEQEIVNDEKGEPALILAADTIVVDTATGTILEKPRSEAQHIAMLKSLRDNRDHKVYTAMAAMAPLVSARQPGYALETALEETRVRFDGEVTDELILAYVRTREGADKAGGYGLQGLGSILVESIEGSWDNVVGLPLKSALKLMEKVVEKADDDDRLSDGLEQEVEESD</sequence>
<proteinExistence type="inferred from homology"/>
<reference evidence="5 6" key="1">
    <citation type="submission" date="2019-04" db="EMBL/GenBank/DDBJ databases">
        <title>Friends and foes A comparative genomics studyof 23 Aspergillus species from section Flavi.</title>
        <authorList>
            <consortium name="DOE Joint Genome Institute"/>
            <person name="Kjaerbolling I."/>
            <person name="Vesth T."/>
            <person name="Frisvad J.C."/>
            <person name="Nybo J.L."/>
            <person name="Theobald S."/>
            <person name="Kildgaard S."/>
            <person name="Isbrandt T."/>
            <person name="Kuo A."/>
            <person name="Sato A."/>
            <person name="Lyhne E.K."/>
            <person name="Kogle M.E."/>
            <person name="Wiebenga A."/>
            <person name="Kun R.S."/>
            <person name="Lubbers R.J."/>
            <person name="Makela M.R."/>
            <person name="Barry K."/>
            <person name="Chovatia M."/>
            <person name="Clum A."/>
            <person name="Daum C."/>
            <person name="Haridas S."/>
            <person name="He G."/>
            <person name="LaButti K."/>
            <person name="Lipzen A."/>
            <person name="Mondo S."/>
            <person name="Riley R."/>
            <person name="Salamov A."/>
            <person name="Simmons B.A."/>
            <person name="Magnuson J.K."/>
            <person name="Henrissat B."/>
            <person name="Mortensen U.H."/>
            <person name="Larsen T.O."/>
            <person name="Devries R.P."/>
            <person name="Grigoriev I.V."/>
            <person name="Machida M."/>
            <person name="Baker S.E."/>
            <person name="Andersen M.R."/>
        </authorList>
    </citation>
    <scope>NUCLEOTIDE SEQUENCE [LARGE SCALE GENOMIC DNA]</scope>
    <source>
        <strain evidence="5 6">CBS 763.97</strain>
    </source>
</reference>
<dbReference type="HAMAP" id="MF_00528">
    <property type="entry name" value="Maf"/>
    <property type="match status" value="1"/>
</dbReference>
<evidence type="ECO:0000313" key="5">
    <source>
        <dbReference type="EMBL" id="KAE8367156.1"/>
    </source>
</evidence>
<dbReference type="SMART" id="SM00353">
    <property type="entry name" value="HLH"/>
    <property type="match status" value="1"/>
</dbReference>
<comment type="cofactor">
    <cofactor evidence="1">
        <name>a divalent metal cation</name>
        <dbReference type="ChEBI" id="CHEBI:60240"/>
    </cofactor>
</comment>
<dbReference type="SUPFAM" id="SSF47459">
    <property type="entry name" value="HLH, helix-loop-helix DNA-binding domain"/>
    <property type="match status" value="1"/>
</dbReference>
<dbReference type="InterPro" id="IPR036638">
    <property type="entry name" value="HLH_DNA-bd_sf"/>
</dbReference>
<dbReference type="EMBL" id="ML737602">
    <property type="protein sequence ID" value="KAE8367156.1"/>
    <property type="molecule type" value="Genomic_DNA"/>
</dbReference>
<dbReference type="SUPFAM" id="SSF52972">
    <property type="entry name" value="ITPase-like"/>
    <property type="match status" value="1"/>
</dbReference>
<feature type="compositionally biased region" description="Low complexity" evidence="3">
    <location>
        <begin position="36"/>
        <end position="53"/>
    </location>
</feature>
<evidence type="ECO:0000256" key="3">
    <source>
        <dbReference type="SAM" id="MobiDB-lite"/>
    </source>
</evidence>
<feature type="compositionally biased region" description="Pro residues" evidence="3">
    <location>
        <begin position="155"/>
        <end position="166"/>
    </location>
</feature>
<dbReference type="Proteomes" id="UP000326268">
    <property type="component" value="Unassembled WGS sequence"/>
</dbReference>
<evidence type="ECO:0000256" key="1">
    <source>
        <dbReference type="ARBA" id="ARBA00001968"/>
    </source>
</evidence>
<dbReference type="PANTHER" id="PTHR43213:SF5">
    <property type="entry name" value="BIFUNCTIONAL DTTP_UTP PYROPHOSPHATASE_METHYLTRANSFERASE PROTEIN-RELATED"/>
    <property type="match status" value="1"/>
</dbReference>
<dbReference type="GeneID" id="43654483"/>
<dbReference type="Gene3D" id="3.90.950.10">
    <property type="match status" value="1"/>
</dbReference>
<gene>
    <name evidence="5" type="ORF">BDV27DRAFT_143038</name>
</gene>
<evidence type="ECO:0000313" key="6">
    <source>
        <dbReference type="Proteomes" id="UP000326268"/>
    </source>
</evidence>
<dbReference type="PANTHER" id="PTHR43213">
    <property type="entry name" value="BIFUNCTIONAL DTTP/UTP PYROPHOSPHATASE/METHYLTRANSFERASE PROTEIN-RELATED"/>
    <property type="match status" value="1"/>
</dbReference>
<accession>A0A5N7ADB4</accession>
<feature type="compositionally biased region" description="Basic and acidic residues" evidence="3">
    <location>
        <begin position="54"/>
        <end position="76"/>
    </location>
</feature>
<dbReference type="NCBIfam" id="TIGR00172">
    <property type="entry name" value="maf"/>
    <property type="match status" value="1"/>
</dbReference>
<dbReference type="GO" id="GO:0047429">
    <property type="term" value="F:nucleoside triphosphate diphosphatase activity"/>
    <property type="evidence" value="ECO:0007669"/>
    <property type="project" value="InterPro"/>
</dbReference>
<dbReference type="PROSITE" id="PS50888">
    <property type="entry name" value="BHLH"/>
    <property type="match status" value="1"/>
</dbReference>
<feature type="compositionally biased region" description="Low complexity" evidence="3">
    <location>
        <begin position="1"/>
        <end position="23"/>
    </location>
</feature>
<dbReference type="InterPro" id="IPR011598">
    <property type="entry name" value="bHLH_dom"/>
</dbReference>
<dbReference type="Gene3D" id="4.10.280.10">
    <property type="entry name" value="Helix-loop-helix DNA-binding domain"/>
    <property type="match status" value="1"/>
</dbReference>